<gene>
    <name evidence="2" type="ORF">S01H1_57730</name>
</gene>
<accession>X0VQL9</accession>
<dbReference type="InterPro" id="IPR032466">
    <property type="entry name" value="Metal_Hydrolase"/>
</dbReference>
<protein>
    <recommendedName>
        <fullName evidence="1">Amidohydrolase-related domain-containing protein</fullName>
    </recommendedName>
</protein>
<dbReference type="SUPFAM" id="SSF51556">
    <property type="entry name" value="Metallo-dependent hydrolases"/>
    <property type="match status" value="1"/>
</dbReference>
<feature type="domain" description="Amidohydrolase-related" evidence="1">
    <location>
        <begin position="9"/>
        <end position="135"/>
    </location>
</feature>
<evidence type="ECO:0000313" key="2">
    <source>
        <dbReference type="EMBL" id="GAG14773.1"/>
    </source>
</evidence>
<evidence type="ECO:0000259" key="1">
    <source>
        <dbReference type="Pfam" id="PF04909"/>
    </source>
</evidence>
<name>X0VQL9_9ZZZZ</name>
<dbReference type="InterPro" id="IPR006680">
    <property type="entry name" value="Amidohydro-rel"/>
</dbReference>
<dbReference type="Pfam" id="PF04909">
    <property type="entry name" value="Amidohydro_2"/>
    <property type="match status" value="1"/>
</dbReference>
<organism evidence="2">
    <name type="scientific">marine sediment metagenome</name>
    <dbReference type="NCBI Taxonomy" id="412755"/>
    <lineage>
        <taxon>unclassified sequences</taxon>
        <taxon>metagenomes</taxon>
        <taxon>ecological metagenomes</taxon>
    </lineage>
</organism>
<dbReference type="AlphaFoldDB" id="X0VQL9"/>
<feature type="non-terminal residue" evidence="2">
    <location>
        <position position="1"/>
    </location>
</feature>
<dbReference type="EMBL" id="BARS01037668">
    <property type="protein sequence ID" value="GAG14773.1"/>
    <property type="molecule type" value="Genomic_DNA"/>
</dbReference>
<reference evidence="2" key="1">
    <citation type="journal article" date="2014" name="Front. Microbiol.">
        <title>High frequency of phylogenetically diverse reductive dehalogenase-homologous genes in deep subseafloor sedimentary metagenomes.</title>
        <authorList>
            <person name="Kawai M."/>
            <person name="Futagami T."/>
            <person name="Toyoda A."/>
            <person name="Takaki Y."/>
            <person name="Nishi S."/>
            <person name="Hori S."/>
            <person name="Arai W."/>
            <person name="Tsubouchi T."/>
            <person name="Morono Y."/>
            <person name="Uchiyama I."/>
            <person name="Ito T."/>
            <person name="Fujiyama A."/>
            <person name="Inagaki F."/>
            <person name="Takami H."/>
        </authorList>
    </citation>
    <scope>NUCLEOTIDE SEQUENCE</scope>
    <source>
        <strain evidence="2">Expedition CK06-06</strain>
    </source>
</reference>
<dbReference type="GO" id="GO:0016787">
    <property type="term" value="F:hydrolase activity"/>
    <property type="evidence" value="ECO:0007669"/>
    <property type="project" value="InterPro"/>
</dbReference>
<sequence length="140" mass="15947">TIGGQADLRNGNPIDIQVPSRDYPDLNFIIAHFGAGWFREVLMMQYQADNVYGDSSGSNSWMKYLPYDIDLKQIFRKMITTGGSHKVLFGTDSTFFPRGWRINILEAQVQACNELKADGVITDEDIYKIFYGNIKEMAHL</sequence>
<proteinExistence type="predicted"/>
<comment type="caution">
    <text evidence="2">The sequence shown here is derived from an EMBL/GenBank/DDBJ whole genome shotgun (WGS) entry which is preliminary data.</text>
</comment>
<dbReference type="Gene3D" id="3.20.20.140">
    <property type="entry name" value="Metal-dependent hydrolases"/>
    <property type="match status" value="1"/>
</dbReference>